<feature type="compositionally biased region" description="Basic and acidic residues" evidence="1">
    <location>
        <begin position="397"/>
        <end position="417"/>
    </location>
</feature>
<proteinExistence type="predicted"/>
<dbReference type="Pfam" id="PF00397">
    <property type="entry name" value="WW"/>
    <property type="match status" value="1"/>
</dbReference>
<feature type="compositionally biased region" description="Basic and acidic residues" evidence="1">
    <location>
        <begin position="612"/>
        <end position="630"/>
    </location>
</feature>
<feature type="region of interest" description="Disordered" evidence="1">
    <location>
        <begin position="1"/>
        <end position="536"/>
    </location>
</feature>
<feature type="compositionally biased region" description="Basic and acidic residues" evidence="1">
    <location>
        <begin position="80"/>
        <end position="125"/>
    </location>
</feature>
<feature type="compositionally biased region" description="Basic and acidic residues" evidence="1">
    <location>
        <begin position="302"/>
        <end position="319"/>
    </location>
</feature>
<dbReference type="PROSITE" id="PS01159">
    <property type="entry name" value="WW_DOMAIN_1"/>
    <property type="match status" value="1"/>
</dbReference>
<evidence type="ECO:0000256" key="1">
    <source>
        <dbReference type="SAM" id="MobiDB-lite"/>
    </source>
</evidence>
<feature type="compositionally biased region" description="Basic and acidic residues" evidence="1">
    <location>
        <begin position="807"/>
        <end position="817"/>
    </location>
</feature>
<evidence type="ECO:0000313" key="4">
    <source>
        <dbReference type="Proteomes" id="UP000789508"/>
    </source>
</evidence>
<feature type="compositionally biased region" description="Basic and acidic residues" evidence="1">
    <location>
        <begin position="366"/>
        <end position="379"/>
    </location>
</feature>
<protein>
    <submittedName>
        <fullName evidence="3">11121_t:CDS:1</fullName>
    </submittedName>
</protein>
<dbReference type="PROSITE" id="PS50020">
    <property type="entry name" value="WW_DOMAIN_2"/>
    <property type="match status" value="1"/>
</dbReference>
<gene>
    <name evidence="3" type="ORF">ALEPTO_LOCUS980</name>
</gene>
<feature type="compositionally biased region" description="Basic and acidic residues" evidence="1">
    <location>
        <begin position="701"/>
        <end position="712"/>
    </location>
</feature>
<feature type="region of interest" description="Disordered" evidence="1">
    <location>
        <begin position="562"/>
        <end position="712"/>
    </location>
</feature>
<feature type="compositionally biased region" description="Basic and acidic residues" evidence="1">
    <location>
        <begin position="784"/>
        <end position="794"/>
    </location>
</feature>
<feature type="region of interest" description="Disordered" evidence="1">
    <location>
        <begin position="931"/>
        <end position="1018"/>
    </location>
</feature>
<feature type="compositionally biased region" description="Basic and acidic residues" evidence="1">
    <location>
        <begin position="825"/>
        <end position="835"/>
    </location>
</feature>
<feature type="compositionally biased region" description="Low complexity" evidence="1">
    <location>
        <begin position="970"/>
        <end position="1002"/>
    </location>
</feature>
<reference evidence="3" key="1">
    <citation type="submission" date="2021-06" db="EMBL/GenBank/DDBJ databases">
        <authorList>
            <person name="Kallberg Y."/>
            <person name="Tangrot J."/>
            <person name="Rosling A."/>
        </authorList>
    </citation>
    <scope>NUCLEOTIDE SEQUENCE</scope>
    <source>
        <strain evidence="3">FL130A</strain>
    </source>
</reference>
<dbReference type="InterPro" id="IPR036020">
    <property type="entry name" value="WW_dom_sf"/>
</dbReference>
<name>A0A9N8YSU6_9GLOM</name>
<feature type="compositionally biased region" description="Polar residues" evidence="1">
    <location>
        <begin position="768"/>
        <end position="783"/>
    </location>
</feature>
<dbReference type="InterPro" id="IPR001202">
    <property type="entry name" value="WW_dom"/>
</dbReference>
<feature type="compositionally biased region" description="Basic and acidic residues" evidence="1">
    <location>
        <begin position="443"/>
        <end position="514"/>
    </location>
</feature>
<dbReference type="SMART" id="SM00456">
    <property type="entry name" value="WW"/>
    <property type="match status" value="1"/>
</dbReference>
<feature type="compositionally biased region" description="Polar residues" evidence="1">
    <location>
        <begin position="837"/>
        <end position="847"/>
    </location>
</feature>
<feature type="compositionally biased region" description="Polar residues" evidence="1">
    <location>
        <begin position="166"/>
        <end position="176"/>
    </location>
</feature>
<sequence length="1285" mass="148803">MPPERPNRKRIPPRPPQPPFQVNPQASTSQTAASPRDTSMLQRKKRNTLPEQPSGQKPRPSVFDRLGTKNTGNSPAERQIGTKKEKVDHVFSGEARKPVRRISEDTRISRPVEREERTLDIDRKPAVAQEKSQTDNKSEASKESQRIQKHEDIPKEVPQEPPIESVDNSDNTTGLQNENKEKKEEEIEARKHREQDKESKRVPELQSKKSEDFVISGINSSEVPLKRRKQSNDDSKESIASYDDSEPAKEDVVSIIADDDENSTIDEYDDGEQGEIPNDILNDRGKKTNESALPIRSELSSDEGRNLDRERHNDNERMTRPNPGSPGYQSTIEDRRARNLEREREREERYNRAMAIERPPPFPFERNVERDREWRERGRPARYNNKNFLENKAYFDAQRKNERDKIPRNRERIEMDKGNSGSESLSSNTVRAGEASRSSSVSARERAINPNEQNHEKTQKETPLKDREKVREFNAKEREARHREDLMRDRERDARSREESIRERGMKLRDEGHPRTTGVPDLYRPSTDIHLRDPERRPIRDFEREFRDRELRNDMIASDRYHTEFGREREQIRDFLPETFSDRHPRPNEQRPPWDLDRDIRDSDFRGPAIFSDKDFTDHRREKANDDRRLSPSAVSEKIISHRQPSDRYPRDSEKQSTREDSSPKVGKTESNSREAIDLDKNTQSKDESDRDPQDGQTVDNRSKDDKNIDYQNKEAKIVQSFQDEIELPYPWKKCLSSKKKVYYFNTITRESRWTFPNVIDKNDTTRNKPSIDNNRASPSSSKIDIRNIRKAERDDESETPPHKKIRLDDHDSKESPNIDNRQISIRDTDQHIRENITPTTPTSNLPSKRETKEQRPINDWQSETPPRRTRGNTESSIGPHTPSSPLSHKSQASPTQITQFSTHNRSSSSGFNDRRFSSDYDVPIGIRRLSYGSSLGPPVSLRPSPSFNRGGGSTEIYDRSNDYRNEDYSPSNRSISNNNASANSSPAPSQQSSNNNRNSRQGSRGYISPPHFRSRSIHEIDSRVRHLKDGEDMVSIAEIDESTVYTPSRKPSEIVLTFHNDVTDSKVKSDVSNDEKINSRQDIHDNIMQESRLQTNMQDLLLDSDDDNWQAYNEINQYEEQNPTNFLLRGYNYKSLEPVKKDRSVNNIVAAVWDSISPETAGSIFNSLEAIAMKAQSKENEEKKTHINGRFDYERHRALEGGETYFRHKQQWATPRHIPAVHNDLYDKVVPEISDDLLKSCVYIFKYGNNEAENAFAAEGGPNLAQDRREMVVQLSEGDDETQT</sequence>
<keyword evidence="4" id="KW-1185">Reference proteome</keyword>
<dbReference type="Gene3D" id="2.20.70.10">
    <property type="match status" value="1"/>
</dbReference>
<dbReference type="Proteomes" id="UP000789508">
    <property type="component" value="Unassembled WGS sequence"/>
</dbReference>
<dbReference type="CDD" id="cd00201">
    <property type="entry name" value="WW"/>
    <property type="match status" value="1"/>
</dbReference>
<feature type="compositionally biased region" description="Low complexity" evidence="1">
    <location>
        <begin position="430"/>
        <end position="442"/>
    </location>
</feature>
<feature type="compositionally biased region" description="Basic and acidic residues" evidence="1">
    <location>
        <begin position="562"/>
        <end position="605"/>
    </location>
</feature>
<feature type="compositionally biased region" description="Acidic residues" evidence="1">
    <location>
        <begin position="257"/>
        <end position="273"/>
    </location>
</feature>
<dbReference type="SUPFAM" id="SSF51045">
    <property type="entry name" value="WW domain"/>
    <property type="match status" value="1"/>
</dbReference>
<accession>A0A9N8YSU6</accession>
<feature type="compositionally biased region" description="Polar residues" evidence="1">
    <location>
        <begin position="22"/>
        <end position="41"/>
    </location>
</feature>
<feature type="domain" description="WW" evidence="2">
    <location>
        <begin position="726"/>
        <end position="759"/>
    </location>
</feature>
<feature type="compositionally biased region" description="Polar residues" evidence="1">
    <location>
        <begin position="873"/>
        <end position="912"/>
    </location>
</feature>
<organism evidence="3 4">
    <name type="scientific">Ambispora leptoticha</name>
    <dbReference type="NCBI Taxonomy" id="144679"/>
    <lineage>
        <taxon>Eukaryota</taxon>
        <taxon>Fungi</taxon>
        <taxon>Fungi incertae sedis</taxon>
        <taxon>Mucoromycota</taxon>
        <taxon>Glomeromycotina</taxon>
        <taxon>Glomeromycetes</taxon>
        <taxon>Archaeosporales</taxon>
        <taxon>Ambisporaceae</taxon>
        <taxon>Ambispora</taxon>
    </lineage>
</organism>
<feature type="compositionally biased region" description="Basic and acidic residues" evidence="1">
    <location>
        <begin position="178"/>
        <end position="212"/>
    </location>
</feature>
<dbReference type="EMBL" id="CAJVPS010000092">
    <property type="protein sequence ID" value="CAG8450568.1"/>
    <property type="molecule type" value="Genomic_DNA"/>
</dbReference>
<feature type="region of interest" description="Disordered" evidence="1">
    <location>
        <begin position="760"/>
        <end position="917"/>
    </location>
</feature>
<feature type="compositionally biased region" description="Basic and acidic residues" evidence="1">
    <location>
        <begin position="644"/>
        <end position="694"/>
    </location>
</feature>
<feature type="compositionally biased region" description="Basic and acidic residues" evidence="1">
    <location>
        <begin position="332"/>
        <end position="351"/>
    </location>
</feature>
<dbReference type="OrthoDB" id="2390149at2759"/>
<feature type="compositionally biased region" description="Basic and acidic residues" evidence="1">
    <location>
        <begin position="848"/>
        <end position="857"/>
    </location>
</feature>
<feature type="compositionally biased region" description="Polar residues" evidence="1">
    <location>
        <begin position="419"/>
        <end position="429"/>
    </location>
</feature>
<feature type="compositionally biased region" description="Basic and acidic residues" evidence="1">
    <location>
        <begin position="527"/>
        <end position="536"/>
    </location>
</feature>
<feature type="compositionally biased region" description="Basic and acidic residues" evidence="1">
    <location>
        <begin position="132"/>
        <end position="158"/>
    </location>
</feature>
<feature type="compositionally biased region" description="Basic and acidic residues" evidence="1">
    <location>
        <begin position="957"/>
        <end position="968"/>
    </location>
</feature>
<evidence type="ECO:0000313" key="3">
    <source>
        <dbReference type="EMBL" id="CAG8450568.1"/>
    </source>
</evidence>
<comment type="caution">
    <text evidence="3">The sequence shown here is derived from an EMBL/GenBank/DDBJ whole genome shotgun (WGS) entry which is preliminary data.</text>
</comment>
<evidence type="ECO:0000259" key="2">
    <source>
        <dbReference type="PROSITE" id="PS50020"/>
    </source>
</evidence>